<dbReference type="EMBL" id="JACFXV010000043">
    <property type="protein sequence ID" value="MBA5776630.1"/>
    <property type="molecule type" value="Genomic_DNA"/>
</dbReference>
<proteinExistence type="predicted"/>
<comment type="caution">
    <text evidence="2">The sequence shown here is derived from an EMBL/GenBank/DDBJ whole genome shotgun (WGS) entry which is preliminary data.</text>
</comment>
<dbReference type="Pfam" id="PF11749">
    <property type="entry name" value="DUF3305"/>
    <property type="match status" value="1"/>
</dbReference>
<sequence>MAKEVSRQFGVVLQRRPAVSKWADWVWSVADIVPDAPATDGWREIAREGDVVRYMNAPFTATLYEKMVEAYDSNIETGQPAIWVALAENDAGDPPWRVIGVTVDPYQAQSWQEAGEGLVERIALAPDAVAWMARFLQEVPEAPAFRKRRRDSAKVEEPQFGKTPIFSPEHRRSEQD</sequence>
<name>A0A839AAE9_9HYPH</name>
<dbReference type="Proteomes" id="UP000541109">
    <property type="component" value="Unassembled WGS sequence"/>
</dbReference>
<gene>
    <name evidence="2" type="ORF">H2509_05765</name>
</gene>
<dbReference type="RefSeq" id="WP_182163196.1">
    <property type="nucleotide sequence ID" value="NZ_JACFXV010000043.1"/>
</dbReference>
<feature type="region of interest" description="Disordered" evidence="1">
    <location>
        <begin position="145"/>
        <end position="176"/>
    </location>
</feature>
<accession>A0A839AAE9</accession>
<dbReference type="AlphaFoldDB" id="A0A839AAE9"/>
<evidence type="ECO:0000313" key="2">
    <source>
        <dbReference type="EMBL" id="MBA5776630.1"/>
    </source>
</evidence>
<reference evidence="2 3" key="1">
    <citation type="submission" date="2020-07" db="EMBL/GenBank/DDBJ databases">
        <title>Stappia sp., F7233, whole genome shotgun sequencing project.</title>
        <authorList>
            <person name="Jiang S."/>
            <person name="Liu Z.W."/>
            <person name="Du Z.J."/>
        </authorList>
    </citation>
    <scope>NUCLEOTIDE SEQUENCE [LARGE SCALE GENOMIC DNA]</scope>
    <source>
        <strain evidence="2 3">F7233</strain>
    </source>
</reference>
<evidence type="ECO:0000313" key="3">
    <source>
        <dbReference type="Proteomes" id="UP000541109"/>
    </source>
</evidence>
<organism evidence="2 3">
    <name type="scientific">Stappia albiluteola</name>
    <dbReference type="NCBI Taxonomy" id="2758565"/>
    <lineage>
        <taxon>Bacteria</taxon>
        <taxon>Pseudomonadati</taxon>
        <taxon>Pseudomonadota</taxon>
        <taxon>Alphaproteobacteria</taxon>
        <taxon>Hyphomicrobiales</taxon>
        <taxon>Stappiaceae</taxon>
        <taxon>Stappia</taxon>
    </lineage>
</organism>
<keyword evidence="3" id="KW-1185">Reference proteome</keyword>
<dbReference type="InterPro" id="IPR021736">
    <property type="entry name" value="DUF3305"/>
</dbReference>
<protein>
    <submittedName>
        <fullName evidence="2">DUF3305 domain-containing protein</fullName>
    </submittedName>
</protein>
<evidence type="ECO:0000256" key="1">
    <source>
        <dbReference type="SAM" id="MobiDB-lite"/>
    </source>
</evidence>